<organism evidence="1 2">
    <name type="scientific">Cloeon dipterum</name>
    <dbReference type="NCBI Taxonomy" id="197152"/>
    <lineage>
        <taxon>Eukaryota</taxon>
        <taxon>Metazoa</taxon>
        <taxon>Ecdysozoa</taxon>
        <taxon>Arthropoda</taxon>
        <taxon>Hexapoda</taxon>
        <taxon>Insecta</taxon>
        <taxon>Pterygota</taxon>
        <taxon>Palaeoptera</taxon>
        <taxon>Ephemeroptera</taxon>
        <taxon>Pisciforma</taxon>
        <taxon>Baetidae</taxon>
        <taxon>Cloeon</taxon>
    </lineage>
</organism>
<evidence type="ECO:0000313" key="2">
    <source>
        <dbReference type="Proteomes" id="UP000494165"/>
    </source>
</evidence>
<dbReference type="AlphaFoldDB" id="A0A8S1CD81"/>
<comment type="caution">
    <text evidence="1">The sequence shown here is derived from an EMBL/GenBank/DDBJ whole genome shotgun (WGS) entry which is preliminary data.</text>
</comment>
<reference evidence="1 2" key="1">
    <citation type="submission" date="2020-04" db="EMBL/GenBank/DDBJ databases">
        <authorList>
            <person name="Alioto T."/>
            <person name="Alioto T."/>
            <person name="Gomez Garrido J."/>
        </authorList>
    </citation>
    <scope>NUCLEOTIDE SEQUENCE [LARGE SCALE GENOMIC DNA]</scope>
</reference>
<sequence>MHSSRCAAPPCKLLSSEQKASRTQLPQFKKLTVHTLMAVALSILPSQHCYPPQKWDLSSFEKIVTWFKKKITVILWKSR</sequence>
<evidence type="ECO:0000313" key="1">
    <source>
        <dbReference type="EMBL" id="CAB3368234.1"/>
    </source>
</evidence>
<protein>
    <submittedName>
        <fullName evidence="1">Uncharacterized protein</fullName>
    </submittedName>
</protein>
<dbReference type="OrthoDB" id="300780at2759"/>
<gene>
    <name evidence="1" type="ORF">CLODIP_2_CD08127</name>
</gene>
<dbReference type="EMBL" id="CADEPI010000036">
    <property type="protein sequence ID" value="CAB3368234.1"/>
    <property type="molecule type" value="Genomic_DNA"/>
</dbReference>
<name>A0A8S1CD81_9INSE</name>
<accession>A0A8S1CD81</accession>
<proteinExistence type="predicted"/>
<dbReference type="Proteomes" id="UP000494165">
    <property type="component" value="Unassembled WGS sequence"/>
</dbReference>
<keyword evidence="2" id="KW-1185">Reference proteome</keyword>